<dbReference type="InterPro" id="IPR036020">
    <property type="entry name" value="WW_dom_sf"/>
</dbReference>
<keyword evidence="9 14" id="KW-0472">Membrane</keyword>
<dbReference type="OMA" id="PEMVAIM"/>
<evidence type="ECO:0000256" key="6">
    <source>
        <dbReference type="ARBA" id="ARBA00022771"/>
    </source>
</evidence>
<feature type="domain" description="WW" evidence="15">
    <location>
        <begin position="1"/>
        <end position="33"/>
    </location>
</feature>
<protein>
    <recommendedName>
        <fullName evidence="19">Dystrophin</fullName>
    </recommendedName>
</protein>
<dbReference type="GO" id="GO:0046716">
    <property type="term" value="P:muscle cell cellular homeostasis"/>
    <property type="evidence" value="ECO:0007669"/>
    <property type="project" value="UniProtKB-ARBA"/>
</dbReference>
<evidence type="ECO:0000256" key="2">
    <source>
        <dbReference type="ARBA" id="ARBA00004278"/>
    </source>
</evidence>
<dbReference type="InterPro" id="IPR011992">
    <property type="entry name" value="EF-hand-dom_pair"/>
</dbReference>
<dbReference type="PROSITE" id="PS01357">
    <property type="entry name" value="ZF_ZZ_1"/>
    <property type="match status" value="1"/>
</dbReference>
<evidence type="ECO:0000256" key="5">
    <source>
        <dbReference type="ARBA" id="ARBA00022723"/>
    </source>
</evidence>
<dbReference type="InterPro" id="IPR000433">
    <property type="entry name" value="Znf_ZZ"/>
</dbReference>
<feature type="transmembrane region" description="Helical" evidence="14">
    <location>
        <begin position="139"/>
        <end position="158"/>
    </location>
</feature>
<reference evidence="17" key="2">
    <citation type="submission" date="2015-02" db="UniProtKB">
        <authorList>
            <consortium name="EnsemblMetazoa"/>
        </authorList>
    </citation>
    <scope>IDENTIFICATION</scope>
</reference>
<keyword evidence="10" id="KW-0009">Actin-binding</keyword>
<dbReference type="InterPro" id="IPR050774">
    <property type="entry name" value="KCMF1/Dystrophin"/>
</dbReference>
<dbReference type="GO" id="GO:0003779">
    <property type="term" value="F:actin binding"/>
    <property type="evidence" value="ECO:0007669"/>
    <property type="project" value="UniProtKB-KW"/>
</dbReference>
<evidence type="ECO:0000256" key="4">
    <source>
        <dbReference type="ARBA" id="ARBA00022490"/>
    </source>
</evidence>
<dbReference type="Gene3D" id="1.10.238.10">
    <property type="entry name" value="EF-hand"/>
    <property type="match status" value="2"/>
</dbReference>
<dbReference type="SMART" id="SM00291">
    <property type="entry name" value="ZnF_ZZ"/>
    <property type="match status" value="1"/>
</dbReference>
<accession>T1J1M8</accession>
<dbReference type="InterPro" id="IPR015153">
    <property type="entry name" value="EF-hand_dom_typ1"/>
</dbReference>
<dbReference type="PROSITE" id="PS01159">
    <property type="entry name" value="WW_DOMAIN_1"/>
    <property type="match status" value="1"/>
</dbReference>
<evidence type="ECO:0000256" key="7">
    <source>
        <dbReference type="ARBA" id="ARBA00022833"/>
    </source>
</evidence>
<organism evidence="17 18">
    <name type="scientific">Strigamia maritima</name>
    <name type="common">European centipede</name>
    <name type="synonym">Geophilus maritimus</name>
    <dbReference type="NCBI Taxonomy" id="126957"/>
    <lineage>
        <taxon>Eukaryota</taxon>
        <taxon>Metazoa</taxon>
        <taxon>Ecdysozoa</taxon>
        <taxon>Arthropoda</taxon>
        <taxon>Myriapoda</taxon>
        <taxon>Chilopoda</taxon>
        <taxon>Pleurostigmophora</taxon>
        <taxon>Geophilomorpha</taxon>
        <taxon>Linotaeniidae</taxon>
        <taxon>Strigamia</taxon>
    </lineage>
</organism>
<reference evidence="18" key="1">
    <citation type="submission" date="2011-05" db="EMBL/GenBank/DDBJ databases">
        <authorList>
            <person name="Richards S.R."/>
            <person name="Qu J."/>
            <person name="Jiang H."/>
            <person name="Jhangiani S.N."/>
            <person name="Agravi P."/>
            <person name="Goodspeed R."/>
            <person name="Gross S."/>
            <person name="Mandapat C."/>
            <person name="Jackson L."/>
            <person name="Mathew T."/>
            <person name="Pu L."/>
            <person name="Thornton R."/>
            <person name="Saada N."/>
            <person name="Wilczek-Boney K.B."/>
            <person name="Lee S."/>
            <person name="Kovar C."/>
            <person name="Wu Y."/>
            <person name="Scherer S.E."/>
            <person name="Worley K.C."/>
            <person name="Muzny D.M."/>
            <person name="Gibbs R."/>
        </authorList>
    </citation>
    <scope>NUCLEOTIDE SEQUENCE</scope>
    <source>
        <strain evidence="18">Brora</strain>
    </source>
</reference>
<evidence type="ECO:0000256" key="3">
    <source>
        <dbReference type="ARBA" id="ARBA00022475"/>
    </source>
</evidence>
<dbReference type="PROSITE" id="PS50020">
    <property type="entry name" value="WW_DOMAIN_2"/>
    <property type="match status" value="1"/>
</dbReference>
<dbReference type="PANTHER" id="PTHR12268">
    <property type="entry name" value="E3 UBIQUITIN-PROTEIN LIGASE KCMF1"/>
    <property type="match status" value="1"/>
</dbReference>
<evidence type="ECO:0000256" key="14">
    <source>
        <dbReference type="SAM" id="Phobius"/>
    </source>
</evidence>
<dbReference type="Pfam" id="PF09069">
    <property type="entry name" value="EF-hand_3"/>
    <property type="match status" value="1"/>
</dbReference>
<dbReference type="InterPro" id="IPR015154">
    <property type="entry name" value="EF-hand_dom_typ2"/>
</dbReference>
<evidence type="ECO:0000256" key="13">
    <source>
        <dbReference type="SAM" id="Coils"/>
    </source>
</evidence>
<keyword evidence="14" id="KW-1133">Transmembrane helix</keyword>
<dbReference type="HOGENOM" id="CLU_001187_1_2_1"/>
<keyword evidence="18" id="KW-1185">Reference proteome</keyword>
<evidence type="ECO:0008006" key="19">
    <source>
        <dbReference type="Google" id="ProtNLM"/>
    </source>
</evidence>
<dbReference type="GO" id="GO:0045202">
    <property type="term" value="C:synapse"/>
    <property type="evidence" value="ECO:0007669"/>
    <property type="project" value="GOC"/>
</dbReference>
<dbReference type="GO" id="GO:0050804">
    <property type="term" value="P:modulation of chemical synaptic transmission"/>
    <property type="evidence" value="ECO:0007669"/>
    <property type="project" value="UniProtKB-ARBA"/>
</dbReference>
<dbReference type="GO" id="GO:0042383">
    <property type="term" value="C:sarcolemma"/>
    <property type="evidence" value="ECO:0007669"/>
    <property type="project" value="UniProtKB-SubCell"/>
</dbReference>
<dbReference type="SUPFAM" id="SSF57850">
    <property type="entry name" value="RING/U-box"/>
    <property type="match status" value="1"/>
</dbReference>
<dbReference type="Gene3D" id="6.10.140.70">
    <property type="match status" value="1"/>
</dbReference>
<feature type="domain" description="ZZ-type" evidence="16">
    <location>
        <begin position="255"/>
        <end position="311"/>
    </location>
</feature>
<evidence type="ECO:0000256" key="1">
    <source>
        <dbReference type="ARBA" id="ARBA00004245"/>
    </source>
</evidence>
<keyword evidence="8" id="KW-0106">Calcium</keyword>
<keyword evidence="6 12" id="KW-0863">Zinc-finger</keyword>
<dbReference type="GO" id="GO:0016010">
    <property type="term" value="C:dystrophin-associated glycoprotein complex"/>
    <property type="evidence" value="ECO:0007669"/>
    <property type="project" value="UniProtKB-ARBA"/>
</dbReference>
<evidence type="ECO:0000259" key="15">
    <source>
        <dbReference type="PROSITE" id="PS50020"/>
    </source>
</evidence>
<keyword evidence="5" id="KW-0479">Metal-binding</keyword>
<dbReference type="InterPro" id="IPR001202">
    <property type="entry name" value="WW_dom"/>
</dbReference>
<sequence>KILDGWEKKRTENDVPYYLCHVTQCSQWEHPLLNTVMEELSDYKIVKYSTYRLALKLRALQNVFKLHLVSTEILVKIYNQVAVKPVISESTMSCTELELFLYDVFNIARVEQNSLTDPRVSAELCLNFLINLFDSTRSGVINVFSVFVGLLIFSMGKLHEKYKFLFRILANHNNCMTKNSLTFLLNILAEIPERLNEKITFGKTFVAAAVESCFSNKSSPLGITEEMFLSWLLQEPQTVVWISTFFRLVTAESVLHAVKCCVCKMYPITGLRYRCLYCFSYDLCQHCFLTGQISKKHKLKHPIQEYCTTATSKEDRKVMMKRLGNKLKMKKNKQSFLPIRPTQTIPEVDVFENQHATIPDIPATPIVTHKTVTPGQEFLSCTILNGMPMKTFLASQQNELESVIIHLEQQQKLLRNELDQLDQLDQQDLSLSSSSDDAKSTASCHSTVSRQEVLLDHEKQLELQLRRLKRILKSFNKMCKNADQVNSVENDDEMPFAATSTPNYVSVEVHNQPMDREMPSPIVTNDFLRENRNISNGLQTDSTRELNQIQDELDSIMKHLELTFPDNKQTKDGAQSESDDLLKAAIDVSDILADLVDKVRINRTTQ</sequence>
<dbReference type="PANTHER" id="PTHR12268:SF14">
    <property type="entry name" value="DYSTROPHIN-1"/>
    <property type="match status" value="1"/>
</dbReference>
<dbReference type="eggNOG" id="KOG4286">
    <property type="taxonomic scope" value="Eukaryota"/>
</dbReference>
<dbReference type="Gene3D" id="2.20.70.10">
    <property type="match status" value="1"/>
</dbReference>
<dbReference type="GO" id="GO:0005737">
    <property type="term" value="C:cytoplasm"/>
    <property type="evidence" value="ECO:0007669"/>
    <property type="project" value="UniProtKB-ARBA"/>
</dbReference>
<dbReference type="Proteomes" id="UP000014500">
    <property type="component" value="Unassembled WGS sequence"/>
</dbReference>
<dbReference type="SUPFAM" id="SSF47473">
    <property type="entry name" value="EF-hand"/>
    <property type="match status" value="2"/>
</dbReference>
<dbReference type="PROSITE" id="PS50135">
    <property type="entry name" value="ZF_ZZ_2"/>
    <property type="match status" value="1"/>
</dbReference>
<evidence type="ECO:0000313" key="18">
    <source>
        <dbReference type="Proteomes" id="UP000014500"/>
    </source>
</evidence>
<keyword evidence="3" id="KW-1003">Cell membrane</keyword>
<evidence type="ECO:0000256" key="10">
    <source>
        <dbReference type="ARBA" id="ARBA00023203"/>
    </source>
</evidence>
<dbReference type="Pfam" id="PF09068">
    <property type="entry name" value="EF-hand_2"/>
    <property type="match status" value="1"/>
</dbReference>
<dbReference type="Gene3D" id="3.30.60.90">
    <property type="match status" value="1"/>
</dbReference>
<comment type="subcellular location">
    <subcellularLocation>
        <location evidence="2">Cell membrane</location>
        <location evidence="2">Sarcolemma</location>
        <topology evidence="2">Peripheral membrane protein</topology>
        <orientation evidence="2">Cytoplasmic side</orientation>
    </subcellularLocation>
    <subcellularLocation>
        <location evidence="1">Cytoplasm</location>
        <location evidence="1">Cytoskeleton</location>
    </subcellularLocation>
</comment>
<dbReference type="InterPro" id="IPR043145">
    <property type="entry name" value="Znf_ZZ_sf"/>
</dbReference>
<dbReference type="Pfam" id="PF00569">
    <property type="entry name" value="ZZ"/>
    <property type="match status" value="1"/>
</dbReference>
<evidence type="ECO:0000256" key="11">
    <source>
        <dbReference type="ARBA" id="ARBA00023212"/>
    </source>
</evidence>
<keyword evidence="7" id="KW-0862">Zinc</keyword>
<proteinExistence type="predicted"/>
<dbReference type="STRING" id="126957.T1J1M8"/>
<dbReference type="GO" id="GO:0008270">
    <property type="term" value="F:zinc ion binding"/>
    <property type="evidence" value="ECO:0007669"/>
    <property type="project" value="UniProtKB-KW"/>
</dbReference>
<keyword evidence="11" id="KW-0206">Cytoskeleton</keyword>
<feature type="coiled-coil region" evidence="13">
    <location>
        <begin position="397"/>
        <end position="427"/>
    </location>
</feature>
<dbReference type="EnsemblMetazoa" id="SMAR007450-RA">
    <property type="protein sequence ID" value="SMAR007450-PA"/>
    <property type="gene ID" value="SMAR007450"/>
</dbReference>
<evidence type="ECO:0000259" key="16">
    <source>
        <dbReference type="PROSITE" id="PS50135"/>
    </source>
</evidence>
<keyword evidence="13" id="KW-0175">Coiled coil</keyword>
<evidence type="ECO:0000256" key="12">
    <source>
        <dbReference type="PROSITE-ProRule" id="PRU00228"/>
    </source>
</evidence>
<dbReference type="CDD" id="cd02334">
    <property type="entry name" value="ZZ_dystrophin"/>
    <property type="match status" value="1"/>
</dbReference>
<dbReference type="CDD" id="cd00201">
    <property type="entry name" value="WW"/>
    <property type="match status" value="1"/>
</dbReference>
<evidence type="ECO:0000256" key="9">
    <source>
        <dbReference type="ARBA" id="ARBA00023136"/>
    </source>
</evidence>
<dbReference type="PhylomeDB" id="T1J1M8"/>
<evidence type="ECO:0000256" key="8">
    <source>
        <dbReference type="ARBA" id="ARBA00022837"/>
    </source>
</evidence>
<dbReference type="SUPFAM" id="SSF51045">
    <property type="entry name" value="WW domain"/>
    <property type="match status" value="1"/>
</dbReference>
<evidence type="ECO:0000313" key="17">
    <source>
        <dbReference type="EnsemblMetazoa" id="SMAR007450-PA"/>
    </source>
</evidence>
<keyword evidence="14" id="KW-0812">Transmembrane</keyword>
<name>T1J1M8_STRMM</name>
<keyword evidence="4" id="KW-0963">Cytoplasm</keyword>
<dbReference type="GO" id="GO:0099536">
    <property type="term" value="P:synaptic signaling"/>
    <property type="evidence" value="ECO:0007669"/>
    <property type="project" value="TreeGrafter"/>
</dbReference>
<dbReference type="AlphaFoldDB" id="T1J1M8"/>
<dbReference type="GO" id="GO:0005856">
    <property type="term" value="C:cytoskeleton"/>
    <property type="evidence" value="ECO:0007669"/>
    <property type="project" value="UniProtKB-SubCell"/>
</dbReference>
<dbReference type="EMBL" id="JH431789">
    <property type="status" value="NOT_ANNOTATED_CDS"/>
    <property type="molecule type" value="Genomic_DNA"/>
</dbReference>